<evidence type="ECO:0000259" key="1">
    <source>
        <dbReference type="Pfam" id="PF09643"/>
    </source>
</evidence>
<feature type="domain" description="YopX protein" evidence="1">
    <location>
        <begin position="24"/>
        <end position="113"/>
    </location>
</feature>
<dbReference type="Proteomes" id="UP000194499">
    <property type="component" value="Unassembled WGS sequence"/>
</dbReference>
<name>A0A1Y5ZEK5_9BACI</name>
<dbReference type="Pfam" id="PF09643">
    <property type="entry name" value="YopX"/>
    <property type="match status" value="1"/>
</dbReference>
<dbReference type="RefSeq" id="WP_000576359.1">
    <property type="nucleotide sequence ID" value="NZ_FWZB01000036.1"/>
</dbReference>
<evidence type="ECO:0000313" key="2">
    <source>
        <dbReference type="EMBL" id="SMD93602.1"/>
    </source>
</evidence>
<dbReference type="InterPro" id="IPR023385">
    <property type="entry name" value="YopX-like_C"/>
</dbReference>
<sequence>MIFKFRKYISWHNNSQENYLMVYSDNPLDKKYFSFDDHPSTIMQSTGLFDQKEREIYESDIVEINNKIYGVKWDTGNAQFSLIRKGELHRNIKELVNTCFVVGNSYENIELLEKL</sequence>
<evidence type="ECO:0000313" key="3">
    <source>
        <dbReference type="Proteomes" id="UP000194499"/>
    </source>
</evidence>
<organism evidence="2 3">
    <name type="scientific">Bacillus pacificus</name>
    <dbReference type="NCBI Taxonomy" id="2026187"/>
    <lineage>
        <taxon>Bacteria</taxon>
        <taxon>Bacillati</taxon>
        <taxon>Bacillota</taxon>
        <taxon>Bacilli</taxon>
        <taxon>Bacillales</taxon>
        <taxon>Bacillaceae</taxon>
        <taxon>Bacillus</taxon>
        <taxon>Bacillus cereus group</taxon>
    </lineage>
</organism>
<protein>
    <submittedName>
        <fullName evidence="2">YopX protein</fullName>
    </submittedName>
</protein>
<reference evidence="3" key="1">
    <citation type="submission" date="2017-04" db="EMBL/GenBank/DDBJ databases">
        <authorList>
            <person name="Criscuolo A."/>
        </authorList>
    </citation>
    <scope>NUCLEOTIDE SEQUENCE [LARGE SCALE GENOMIC DNA]</scope>
</reference>
<dbReference type="SUPFAM" id="SSF159006">
    <property type="entry name" value="YopX-like"/>
    <property type="match status" value="1"/>
</dbReference>
<proteinExistence type="predicted"/>
<gene>
    <name evidence="2" type="ORF">BACERE00191_01946</name>
</gene>
<dbReference type="AlphaFoldDB" id="A0A1Y5ZEK5"/>
<dbReference type="EMBL" id="FWZB01000036">
    <property type="protein sequence ID" value="SMD93602.1"/>
    <property type="molecule type" value="Genomic_DNA"/>
</dbReference>
<dbReference type="InterPro" id="IPR019096">
    <property type="entry name" value="YopX_protein"/>
</dbReference>
<accession>A0A1Y5ZEK5</accession>
<dbReference type="Gene3D" id="2.30.30.290">
    <property type="entry name" value="YopX-like domains"/>
    <property type="match status" value="1"/>
</dbReference>